<keyword evidence="3" id="KW-0238">DNA-binding</keyword>
<dbReference type="Gene3D" id="3.40.190.10">
    <property type="entry name" value="Periplasmic binding protein-like II"/>
    <property type="match status" value="2"/>
</dbReference>
<evidence type="ECO:0000256" key="3">
    <source>
        <dbReference type="ARBA" id="ARBA00023125"/>
    </source>
</evidence>
<dbReference type="PANTHER" id="PTHR30346">
    <property type="entry name" value="TRANSCRIPTIONAL DUAL REGULATOR HCAR-RELATED"/>
    <property type="match status" value="1"/>
</dbReference>
<gene>
    <name evidence="6" type="ORF">GCM10011492_37090</name>
</gene>
<dbReference type="PROSITE" id="PS50931">
    <property type="entry name" value="HTH_LYSR"/>
    <property type="match status" value="1"/>
</dbReference>
<feature type="domain" description="HTH lysR-type" evidence="5">
    <location>
        <begin position="1"/>
        <end position="58"/>
    </location>
</feature>
<dbReference type="AlphaFoldDB" id="A0A916TG83"/>
<dbReference type="InterPro" id="IPR005119">
    <property type="entry name" value="LysR_subst-bd"/>
</dbReference>
<sequence length="301" mass="33566">MELRHLTLLRELRDRGSVAAVAATTWRTPSAVSQQLRTAERDLGVTLVEADGRGLRLTDEGRLLADAALDVETALARAQARLDEFRGEISGEVRVAALPSAIEYLAPWLLAALREHPIEVRLDDVDVAEEDFVGLADDYDVVIGHTMRATVPRRRGLVIQEAVREPLDIIVAVDHRWSKRRSVRPGEVIGEPWVTTPPGYPFRSLLDRIERTTGRRADVVQEVRDNRVVEALVAAGEGIALLPRFTTRPNPAVRLLRLRDVDTARRVLVMARRDRAERAAVHHVIQELVAIGRDFTHGASD</sequence>
<keyword evidence="2" id="KW-0805">Transcription regulation</keyword>
<protein>
    <submittedName>
        <fullName evidence="6">LysR family transcriptional regulator</fullName>
    </submittedName>
</protein>
<dbReference type="RefSeq" id="WP_188838558.1">
    <property type="nucleotide sequence ID" value="NZ_BMHI01000006.1"/>
</dbReference>
<keyword evidence="4" id="KW-0804">Transcription</keyword>
<comment type="similarity">
    <text evidence="1">Belongs to the LysR transcriptional regulatory family.</text>
</comment>
<dbReference type="Pfam" id="PF00126">
    <property type="entry name" value="HTH_1"/>
    <property type="match status" value="1"/>
</dbReference>
<evidence type="ECO:0000313" key="6">
    <source>
        <dbReference type="EMBL" id="GGB42758.1"/>
    </source>
</evidence>
<dbReference type="InterPro" id="IPR036388">
    <property type="entry name" value="WH-like_DNA-bd_sf"/>
</dbReference>
<dbReference type="SUPFAM" id="SSF53850">
    <property type="entry name" value="Periplasmic binding protein-like II"/>
    <property type="match status" value="1"/>
</dbReference>
<dbReference type="Proteomes" id="UP000636793">
    <property type="component" value="Unassembled WGS sequence"/>
</dbReference>
<dbReference type="SUPFAM" id="SSF46785">
    <property type="entry name" value="Winged helix' DNA-binding domain"/>
    <property type="match status" value="1"/>
</dbReference>
<reference evidence="6" key="1">
    <citation type="journal article" date="2014" name="Int. J. Syst. Evol. Microbiol.">
        <title>Complete genome sequence of Corynebacterium casei LMG S-19264T (=DSM 44701T), isolated from a smear-ripened cheese.</title>
        <authorList>
            <consortium name="US DOE Joint Genome Institute (JGI-PGF)"/>
            <person name="Walter F."/>
            <person name="Albersmeier A."/>
            <person name="Kalinowski J."/>
            <person name="Ruckert C."/>
        </authorList>
    </citation>
    <scope>NUCLEOTIDE SEQUENCE</scope>
    <source>
        <strain evidence="6">CGMCC 1.15085</strain>
    </source>
</reference>
<dbReference type="PANTHER" id="PTHR30346:SF29">
    <property type="entry name" value="LYSR SUBSTRATE-BINDING"/>
    <property type="match status" value="1"/>
</dbReference>
<evidence type="ECO:0000259" key="5">
    <source>
        <dbReference type="PROSITE" id="PS50931"/>
    </source>
</evidence>
<dbReference type="GO" id="GO:0003677">
    <property type="term" value="F:DNA binding"/>
    <property type="evidence" value="ECO:0007669"/>
    <property type="project" value="UniProtKB-KW"/>
</dbReference>
<evidence type="ECO:0000256" key="1">
    <source>
        <dbReference type="ARBA" id="ARBA00009437"/>
    </source>
</evidence>
<accession>A0A916TG83</accession>
<dbReference type="GO" id="GO:0003700">
    <property type="term" value="F:DNA-binding transcription factor activity"/>
    <property type="evidence" value="ECO:0007669"/>
    <property type="project" value="InterPro"/>
</dbReference>
<dbReference type="InterPro" id="IPR036390">
    <property type="entry name" value="WH_DNA-bd_sf"/>
</dbReference>
<proteinExistence type="inferred from homology"/>
<evidence type="ECO:0000256" key="2">
    <source>
        <dbReference type="ARBA" id="ARBA00023015"/>
    </source>
</evidence>
<evidence type="ECO:0000256" key="4">
    <source>
        <dbReference type="ARBA" id="ARBA00023163"/>
    </source>
</evidence>
<reference evidence="6" key="2">
    <citation type="submission" date="2020-09" db="EMBL/GenBank/DDBJ databases">
        <authorList>
            <person name="Sun Q."/>
            <person name="Zhou Y."/>
        </authorList>
    </citation>
    <scope>NUCLEOTIDE SEQUENCE</scope>
    <source>
        <strain evidence="6">CGMCC 1.15085</strain>
    </source>
</reference>
<comment type="caution">
    <text evidence="6">The sequence shown here is derived from an EMBL/GenBank/DDBJ whole genome shotgun (WGS) entry which is preliminary data.</text>
</comment>
<dbReference type="GO" id="GO:0032993">
    <property type="term" value="C:protein-DNA complex"/>
    <property type="evidence" value="ECO:0007669"/>
    <property type="project" value="TreeGrafter"/>
</dbReference>
<dbReference type="Pfam" id="PF03466">
    <property type="entry name" value="LysR_substrate"/>
    <property type="match status" value="1"/>
</dbReference>
<name>A0A916TG83_9MICO</name>
<evidence type="ECO:0000313" key="7">
    <source>
        <dbReference type="Proteomes" id="UP000636793"/>
    </source>
</evidence>
<dbReference type="EMBL" id="BMHI01000006">
    <property type="protein sequence ID" value="GGB42758.1"/>
    <property type="molecule type" value="Genomic_DNA"/>
</dbReference>
<keyword evidence="7" id="KW-1185">Reference proteome</keyword>
<dbReference type="InterPro" id="IPR000847">
    <property type="entry name" value="LysR_HTH_N"/>
</dbReference>
<dbReference type="Gene3D" id="1.10.10.10">
    <property type="entry name" value="Winged helix-like DNA-binding domain superfamily/Winged helix DNA-binding domain"/>
    <property type="match status" value="1"/>
</dbReference>
<organism evidence="6 7">
    <name type="scientific">Flexivirga endophytica</name>
    <dbReference type="NCBI Taxonomy" id="1849103"/>
    <lineage>
        <taxon>Bacteria</taxon>
        <taxon>Bacillati</taxon>
        <taxon>Actinomycetota</taxon>
        <taxon>Actinomycetes</taxon>
        <taxon>Micrococcales</taxon>
        <taxon>Dermacoccaceae</taxon>
        <taxon>Flexivirga</taxon>
    </lineage>
</organism>